<keyword evidence="1" id="KW-0732">Signal</keyword>
<proteinExistence type="predicted"/>
<evidence type="ECO:0000313" key="2">
    <source>
        <dbReference type="EMBL" id="CAC5408294.1"/>
    </source>
</evidence>
<sequence>MACWYCLCVGFFRITFSLFIQAYKLNCPSLPQWKVRGYGLCNITLQYTCLLNTNENEYNEHCGFGLNVAEPGYKFVISGRLDSRRCGPDRFQPFSLLSNISSRCVTHKSQCNGEGQVVYSNGTTTNDRACRCNYINNFVFIKKPKAGCNCEPTQEDCSCYHRVCPVDHFLTPDYQCVHFSNWTGVFQCPEIQNEKIPKNGAPDRNICLAKSVPGIYKRI</sequence>
<organism evidence="2 3">
    <name type="scientific">Mytilus coruscus</name>
    <name type="common">Sea mussel</name>
    <dbReference type="NCBI Taxonomy" id="42192"/>
    <lineage>
        <taxon>Eukaryota</taxon>
        <taxon>Metazoa</taxon>
        <taxon>Spiralia</taxon>
        <taxon>Lophotrochozoa</taxon>
        <taxon>Mollusca</taxon>
        <taxon>Bivalvia</taxon>
        <taxon>Autobranchia</taxon>
        <taxon>Pteriomorphia</taxon>
        <taxon>Mytilida</taxon>
        <taxon>Mytiloidea</taxon>
        <taxon>Mytilidae</taxon>
        <taxon>Mytilinae</taxon>
        <taxon>Mytilus</taxon>
    </lineage>
</organism>
<gene>
    <name evidence="2" type="ORF">MCOR_41705</name>
</gene>
<dbReference type="Proteomes" id="UP000507470">
    <property type="component" value="Unassembled WGS sequence"/>
</dbReference>
<dbReference type="OrthoDB" id="6090904at2759"/>
<protein>
    <submittedName>
        <fullName evidence="2">Uncharacterized protein</fullName>
    </submittedName>
</protein>
<dbReference type="Gene3D" id="2.10.50.10">
    <property type="entry name" value="Tumor Necrosis Factor Receptor, subunit A, domain 2"/>
    <property type="match status" value="1"/>
</dbReference>
<dbReference type="EMBL" id="CACVKT020007520">
    <property type="protein sequence ID" value="CAC5408294.1"/>
    <property type="molecule type" value="Genomic_DNA"/>
</dbReference>
<name>A0A6J8DMA9_MYTCO</name>
<evidence type="ECO:0000313" key="3">
    <source>
        <dbReference type="Proteomes" id="UP000507470"/>
    </source>
</evidence>
<accession>A0A6J8DMA9</accession>
<feature type="chain" id="PRO_5027103819" evidence="1">
    <location>
        <begin position="18"/>
        <end position="219"/>
    </location>
</feature>
<keyword evidence="3" id="KW-1185">Reference proteome</keyword>
<feature type="signal peptide" evidence="1">
    <location>
        <begin position="1"/>
        <end position="17"/>
    </location>
</feature>
<dbReference type="AlphaFoldDB" id="A0A6J8DMA9"/>
<reference evidence="2 3" key="1">
    <citation type="submission" date="2020-06" db="EMBL/GenBank/DDBJ databases">
        <authorList>
            <person name="Li R."/>
            <person name="Bekaert M."/>
        </authorList>
    </citation>
    <scope>NUCLEOTIDE SEQUENCE [LARGE SCALE GENOMIC DNA]</scope>
    <source>
        <strain evidence="3">wild</strain>
    </source>
</reference>
<evidence type="ECO:0000256" key="1">
    <source>
        <dbReference type="SAM" id="SignalP"/>
    </source>
</evidence>